<dbReference type="InterPro" id="IPR003399">
    <property type="entry name" value="Mce/MlaD"/>
</dbReference>
<dbReference type="KEGG" id="mars:A8C75_05825"/>
<dbReference type="PANTHER" id="PTHR33371">
    <property type="entry name" value="INTERMEMBRANE PHOSPHOLIPID TRANSPORT SYSTEM BINDING PROTEIN MLAD-RELATED"/>
    <property type="match status" value="1"/>
</dbReference>
<reference evidence="2 3" key="2">
    <citation type="journal article" date="2018" name="Int. J. Syst. Evol. Microbiol.">
        <title>Marinobacterium aestuarii sp. nov., a benzene-degrading marine bacterium isolated from estuary sediment.</title>
        <authorList>
            <person name="Bae S.S."/>
            <person name="Jung J."/>
            <person name="Chung D."/>
            <person name="Baek K."/>
        </authorList>
    </citation>
    <scope>NUCLEOTIDE SEQUENCE [LARGE SCALE GENOMIC DNA]</scope>
    <source>
        <strain evidence="2 3">ST58-10</strain>
    </source>
</reference>
<keyword evidence="3" id="KW-1185">Reference proteome</keyword>
<gene>
    <name evidence="2" type="ORF">A8C75_05825</name>
</gene>
<evidence type="ECO:0000313" key="2">
    <source>
        <dbReference type="EMBL" id="ANG62058.1"/>
    </source>
</evidence>
<organism evidence="2 3">
    <name type="scientific">Marinobacterium aestuarii</name>
    <dbReference type="NCBI Taxonomy" id="1821621"/>
    <lineage>
        <taxon>Bacteria</taxon>
        <taxon>Pseudomonadati</taxon>
        <taxon>Pseudomonadota</taxon>
        <taxon>Gammaproteobacteria</taxon>
        <taxon>Oceanospirillales</taxon>
        <taxon>Oceanospirillaceae</taxon>
        <taxon>Marinobacterium</taxon>
    </lineage>
</organism>
<dbReference type="PANTHER" id="PTHR33371:SF4">
    <property type="entry name" value="INTERMEMBRANE PHOSPHOLIPID TRANSPORT SYSTEM BINDING PROTEIN MLAD"/>
    <property type="match status" value="1"/>
</dbReference>
<dbReference type="GO" id="GO:0005543">
    <property type="term" value="F:phospholipid binding"/>
    <property type="evidence" value="ECO:0007669"/>
    <property type="project" value="TreeGrafter"/>
</dbReference>
<dbReference type="STRING" id="1821621.A8C75_05825"/>
<dbReference type="GO" id="GO:0005548">
    <property type="term" value="F:phospholipid transporter activity"/>
    <property type="evidence" value="ECO:0007669"/>
    <property type="project" value="TreeGrafter"/>
</dbReference>
<protein>
    <submittedName>
        <fullName evidence="2">Outer membrane lipid asymmetry maintenance protein MlaD</fullName>
    </submittedName>
</protein>
<dbReference type="InterPro" id="IPR030970">
    <property type="entry name" value="ABC_MlaD"/>
</dbReference>
<sequence length="152" mass="16218">MRTRVVEISVGGFMLTGILALILLALNVSGLKVSDSGSSYRVLARFENIGGLAPRAKVTLSGVQIGQVKSISIDERLLMAVVELDINSSVDYLSRDSSAQILTAGLLGEQYIGITPGAEDEMLEDGDALENTQSALVLENLVSKFLFNKVSE</sequence>
<name>A0A1A9EWL6_9GAMM</name>
<dbReference type="Proteomes" id="UP000078070">
    <property type="component" value="Chromosome"/>
</dbReference>
<dbReference type="AlphaFoldDB" id="A0A1A9EWL6"/>
<feature type="domain" description="Mce/MlaD" evidence="1">
    <location>
        <begin position="39"/>
        <end position="117"/>
    </location>
</feature>
<reference evidence="3" key="1">
    <citation type="submission" date="2016-05" db="EMBL/GenBank/DDBJ databases">
        <authorList>
            <person name="Baek K."/>
            <person name="Yang S.-J."/>
        </authorList>
    </citation>
    <scope>NUCLEOTIDE SEQUENCE [LARGE SCALE GENOMIC DNA]</scope>
    <source>
        <strain evidence="3">ST58-10</strain>
    </source>
</reference>
<dbReference type="EMBL" id="CP015839">
    <property type="protein sequence ID" value="ANG62058.1"/>
    <property type="molecule type" value="Genomic_DNA"/>
</dbReference>
<dbReference type="Pfam" id="PF02470">
    <property type="entry name" value="MlaD"/>
    <property type="match status" value="1"/>
</dbReference>
<proteinExistence type="predicted"/>
<accession>A0A1A9EWL6</accession>
<evidence type="ECO:0000313" key="3">
    <source>
        <dbReference type="Proteomes" id="UP000078070"/>
    </source>
</evidence>
<evidence type="ECO:0000259" key="1">
    <source>
        <dbReference type="Pfam" id="PF02470"/>
    </source>
</evidence>
<dbReference type="OrthoDB" id="9788420at2"/>
<dbReference type="NCBIfam" id="TIGR04430">
    <property type="entry name" value="OM_asym_MlaD"/>
    <property type="match status" value="1"/>
</dbReference>
<dbReference type="RefSeq" id="WP_067379366.1">
    <property type="nucleotide sequence ID" value="NZ_CP015839.1"/>
</dbReference>
<dbReference type="InterPro" id="IPR052336">
    <property type="entry name" value="MlaD_Phospholipid_Transporter"/>
</dbReference>